<dbReference type="Gene3D" id="1.20.1250.20">
    <property type="entry name" value="MFS general substrate transporter like domains"/>
    <property type="match status" value="1"/>
</dbReference>
<dbReference type="GO" id="GO:0005886">
    <property type="term" value="C:plasma membrane"/>
    <property type="evidence" value="ECO:0007669"/>
    <property type="project" value="UniProtKB-SubCell"/>
</dbReference>
<dbReference type="AlphaFoldDB" id="A0A1I1X045"/>
<dbReference type="PANTHER" id="PTHR48020:SF12">
    <property type="entry name" value="PROTON MYO-INOSITOL COTRANSPORTER"/>
    <property type="match status" value="1"/>
</dbReference>
<feature type="transmembrane region" description="Helical" evidence="8">
    <location>
        <begin position="422"/>
        <end position="445"/>
    </location>
</feature>
<dbReference type="InterPro" id="IPR005828">
    <property type="entry name" value="MFS_sugar_transport-like"/>
</dbReference>
<evidence type="ECO:0000313" key="10">
    <source>
        <dbReference type="EMBL" id="SFD99988.1"/>
    </source>
</evidence>
<keyword evidence="3 7" id="KW-0813">Transport</keyword>
<keyword evidence="11" id="KW-1185">Reference proteome</keyword>
<feature type="transmembrane region" description="Helical" evidence="8">
    <location>
        <begin position="296"/>
        <end position="320"/>
    </location>
</feature>
<evidence type="ECO:0000256" key="1">
    <source>
        <dbReference type="ARBA" id="ARBA00004651"/>
    </source>
</evidence>
<evidence type="ECO:0000256" key="2">
    <source>
        <dbReference type="ARBA" id="ARBA00010992"/>
    </source>
</evidence>
<accession>A0A1I1X045</accession>
<comment type="similarity">
    <text evidence="2 7">Belongs to the major facilitator superfamily. Sugar transporter (TC 2.A.1.1) family.</text>
</comment>
<feature type="transmembrane region" description="Helical" evidence="8">
    <location>
        <begin position="327"/>
        <end position="348"/>
    </location>
</feature>
<dbReference type="PROSITE" id="PS00216">
    <property type="entry name" value="SUGAR_TRANSPORT_1"/>
    <property type="match status" value="2"/>
</dbReference>
<evidence type="ECO:0000256" key="7">
    <source>
        <dbReference type="RuleBase" id="RU003346"/>
    </source>
</evidence>
<dbReference type="InterPro" id="IPR020846">
    <property type="entry name" value="MFS_dom"/>
</dbReference>
<dbReference type="GO" id="GO:0022857">
    <property type="term" value="F:transmembrane transporter activity"/>
    <property type="evidence" value="ECO:0007669"/>
    <property type="project" value="InterPro"/>
</dbReference>
<feature type="transmembrane region" description="Helical" evidence="8">
    <location>
        <begin position="182"/>
        <end position="201"/>
    </location>
</feature>
<name>A0A1I1X045_9ACTN</name>
<gene>
    <name evidence="10" type="ORF">SAMN04487819_106181</name>
</gene>
<dbReference type="PANTHER" id="PTHR48020">
    <property type="entry name" value="PROTON MYO-INOSITOL COTRANSPORTER"/>
    <property type="match status" value="1"/>
</dbReference>
<dbReference type="InterPro" id="IPR003663">
    <property type="entry name" value="Sugar/inositol_transpt"/>
</dbReference>
<comment type="subcellular location">
    <subcellularLocation>
        <location evidence="1">Cell membrane</location>
        <topology evidence="1">Multi-pass membrane protein</topology>
    </subcellularLocation>
</comment>
<feature type="transmembrane region" description="Helical" evidence="8">
    <location>
        <begin position="397"/>
        <end position="416"/>
    </location>
</feature>
<evidence type="ECO:0000259" key="9">
    <source>
        <dbReference type="PROSITE" id="PS50850"/>
    </source>
</evidence>
<evidence type="ECO:0000256" key="6">
    <source>
        <dbReference type="ARBA" id="ARBA00023136"/>
    </source>
</evidence>
<evidence type="ECO:0000256" key="8">
    <source>
        <dbReference type="SAM" id="Phobius"/>
    </source>
</evidence>
<dbReference type="EMBL" id="FOMZ01000006">
    <property type="protein sequence ID" value="SFD99988.1"/>
    <property type="molecule type" value="Genomic_DNA"/>
</dbReference>
<organism evidence="10 11">
    <name type="scientific">Actinopolyspora alba</name>
    <dbReference type="NCBI Taxonomy" id="673379"/>
    <lineage>
        <taxon>Bacteria</taxon>
        <taxon>Bacillati</taxon>
        <taxon>Actinomycetota</taxon>
        <taxon>Actinomycetes</taxon>
        <taxon>Actinopolysporales</taxon>
        <taxon>Actinopolysporaceae</taxon>
        <taxon>Actinopolyspora</taxon>
        <taxon>Actinopolyspora alba group</taxon>
    </lineage>
</organism>
<dbReference type="PROSITE" id="PS00217">
    <property type="entry name" value="SUGAR_TRANSPORT_2"/>
    <property type="match status" value="1"/>
</dbReference>
<dbReference type="PROSITE" id="PS50850">
    <property type="entry name" value="MFS"/>
    <property type="match status" value="1"/>
</dbReference>
<proteinExistence type="inferred from homology"/>
<dbReference type="InterPro" id="IPR050814">
    <property type="entry name" value="Myo-inositol_Transporter"/>
</dbReference>
<sequence length="487" mass="51722">MKDRTAPTPAGNLAGKQLVLRSAVIAALGGLLFGFDTAVISGTTEALKRVFSLGGAGLGFTVATALIGTIVGAAATGLGKPADRIGRKKVLYAIGILYTISALGSALAPGWVSFMVMRFVGGIGVGAAAAVAPIYNAEVAPPKLRGRMVGLFQFNIVLGILLAYLSNYVVLQVAPETTAWRWMFGVEALPALAFVLLLALVPESPRWLMKVGRVAEADRLIMVLASDAHQAQLAREEIIEANEAEHTEQRTSFFTRPHRKIILLALAIAAFNQLSGINAVLYYAPSIFESAGMDESASFLSSAGVGLINLISTMLALVVIDRLGRRKLMLVGSFGYLLTLGILAVTFLSQGEAFSGTASLLVVVMVMLFVAAHAFGQGAVIWVFISEIFPTSIRARGQAFGSLTHWGFAAAISWIFPLLAEAIGGGIAFTFFFVCMVGQLVWVLLLMPETKGVPLEEMKDVLGLRHNPETQLDAGRVRGDSDSLTHN</sequence>
<dbReference type="InterPro" id="IPR005829">
    <property type="entry name" value="Sugar_transporter_CS"/>
</dbReference>
<evidence type="ECO:0000313" key="11">
    <source>
        <dbReference type="Proteomes" id="UP000198716"/>
    </source>
</evidence>
<dbReference type="Proteomes" id="UP000198716">
    <property type="component" value="Unassembled WGS sequence"/>
</dbReference>
<dbReference type="Pfam" id="PF00083">
    <property type="entry name" value="Sugar_tr"/>
    <property type="match status" value="1"/>
</dbReference>
<evidence type="ECO:0000256" key="5">
    <source>
        <dbReference type="ARBA" id="ARBA00022989"/>
    </source>
</evidence>
<feature type="domain" description="Major facilitator superfamily (MFS) profile" evidence="9">
    <location>
        <begin position="22"/>
        <end position="451"/>
    </location>
</feature>
<evidence type="ECO:0000256" key="4">
    <source>
        <dbReference type="ARBA" id="ARBA00022692"/>
    </source>
</evidence>
<keyword evidence="4 8" id="KW-0812">Transmembrane</keyword>
<evidence type="ECO:0000256" key="3">
    <source>
        <dbReference type="ARBA" id="ARBA00022448"/>
    </source>
</evidence>
<dbReference type="SUPFAM" id="SSF103473">
    <property type="entry name" value="MFS general substrate transporter"/>
    <property type="match status" value="1"/>
</dbReference>
<feature type="transmembrane region" description="Helical" evidence="8">
    <location>
        <begin position="118"/>
        <end position="137"/>
    </location>
</feature>
<keyword evidence="6 8" id="KW-0472">Membrane</keyword>
<dbReference type="NCBIfam" id="TIGR00879">
    <property type="entry name" value="SP"/>
    <property type="match status" value="1"/>
</dbReference>
<feature type="transmembrane region" description="Helical" evidence="8">
    <location>
        <begin position="90"/>
        <end position="112"/>
    </location>
</feature>
<feature type="transmembrane region" description="Helical" evidence="8">
    <location>
        <begin position="360"/>
        <end position="385"/>
    </location>
</feature>
<dbReference type="InterPro" id="IPR036259">
    <property type="entry name" value="MFS_trans_sf"/>
</dbReference>
<dbReference type="RefSeq" id="WP_092926649.1">
    <property type="nucleotide sequence ID" value="NZ_FOMZ01000006.1"/>
</dbReference>
<feature type="transmembrane region" description="Helical" evidence="8">
    <location>
        <begin position="55"/>
        <end position="78"/>
    </location>
</feature>
<feature type="transmembrane region" description="Helical" evidence="8">
    <location>
        <begin position="18"/>
        <end position="35"/>
    </location>
</feature>
<reference evidence="11" key="1">
    <citation type="submission" date="2016-10" db="EMBL/GenBank/DDBJ databases">
        <authorList>
            <person name="Varghese N."/>
            <person name="Submissions S."/>
        </authorList>
    </citation>
    <scope>NUCLEOTIDE SEQUENCE [LARGE SCALE GENOMIC DNA]</scope>
    <source>
        <strain evidence="11">DSM 45004</strain>
    </source>
</reference>
<protein>
    <submittedName>
        <fullName evidence="10">MFS transporter, sugar porter (SP) family</fullName>
    </submittedName>
</protein>
<feature type="transmembrane region" description="Helical" evidence="8">
    <location>
        <begin position="149"/>
        <end position="170"/>
    </location>
</feature>
<dbReference type="PRINTS" id="PR00171">
    <property type="entry name" value="SUGRTRNSPORT"/>
</dbReference>
<feature type="transmembrane region" description="Helical" evidence="8">
    <location>
        <begin position="261"/>
        <end position="284"/>
    </location>
</feature>
<keyword evidence="5 8" id="KW-1133">Transmembrane helix</keyword>